<dbReference type="AlphaFoldDB" id="A0A0M0JBT0"/>
<reference evidence="2" key="1">
    <citation type="journal article" date="2015" name="PLoS Genet.">
        <title>Genome Sequence and Transcriptome Analyses of Chrysochromulina tobin: Metabolic Tools for Enhanced Algal Fitness in the Prominent Order Prymnesiales (Haptophyceae).</title>
        <authorList>
            <person name="Hovde B.T."/>
            <person name="Deodato C.R."/>
            <person name="Hunsperger H.M."/>
            <person name="Ryken S.A."/>
            <person name="Yost W."/>
            <person name="Jha R.K."/>
            <person name="Patterson J."/>
            <person name="Monnat R.J. Jr."/>
            <person name="Barlow S.B."/>
            <person name="Starkenburg S.R."/>
            <person name="Cattolico R.A."/>
        </authorList>
    </citation>
    <scope>NUCLEOTIDE SEQUENCE</scope>
    <source>
        <strain evidence="2">CCMP291</strain>
    </source>
</reference>
<gene>
    <name evidence="1" type="ORF">Ctob_004078</name>
</gene>
<name>A0A0M0JBT0_9EUKA</name>
<proteinExistence type="predicted"/>
<accession>A0A0M0JBT0</accession>
<dbReference type="EMBL" id="JWZX01003167">
    <property type="protein sequence ID" value="KOO23683.1"/>
    <property type="molecule type" value="Genomic_DNA"/>
</dbReference>
<protein>
    <submittedName>
        <fullName evidence="1">Uncharacterized protein</fullName>
    </submittedName>
</protein>
<dbReference type="Proteomes" id="UP000037460">
    <property type="component" value="Unassembled WGS sequence"/>
</dbReference>
<comment type="caution">
    <text evidence="1">The sequence shown here is derived from an EMBL/GenBank/DDBJ whole genome shotgun (WGS) entry which is preliminary data.</text>
</comment>
<evidence type="ECO:0000313" key="2">
    <source>
        <dbReference type="Proteomes" id="UP000037460"/>
    </source>
</evidence>
<organism evidence="1 2">
    <name type="scientific">Chrysochromulina tobinii</name>
    <dbReference type="NCBI Taxonomy" id="1460289"/>
    <lineage>
        <taxon>Eukaryota</taxon>
        <taxon>Haptista</taxon>
        <taxon>Haptophyta</taxon>
        <taxon>Prymnesiophyceae</taxon>
        <taxon>Prymnesiales</taxon>
        <taxon>Chrysochromulinaceae</taxon>
        <taxon>Chrysochromulina</taxon>
    </lineage>
</organism>
<sequence length="129" mass="14519">MQPMPMTYVAHRSFDTMRHYTMSTRVLMKAAGGEIKSISGATTPMVQTFTQVDTHILTCQNKSLRKYWYTPFRAAKGRTHAEMIISHCFVYHAGWRGMDNVTSSLEGTVGQHVTSLMTNLPDNNYKGGP</sequence>
<evidence type="ECO:0000313" key="1">
    <source>
        <dbReference type="EMBL" id="KOO23683.1"/>
    </source>
</evidence>
<keyword evidence="2" id="KW-1185">Reference proteome</keyword>